<organism evidence="2 3">
    <name type="scientific">Streptomyces gottesmaniae</name>
    <dbReference type="NCBI Taxonomy" id="3075518"/>
    <lineage>
        <taxon>Bacteria</taxon>
        <taxon>Bacillati</taxon>
        <taxon>Actinomycetota</taxon>
        <taxon>Actinomycetes</taxon>
        <taxon>Kitasatosporales</taxon>
        <taxon>Streptomycetaceae</taxon>
        <taxon>Streptomyces</taxon>
    </lineage>
</organism>
<evidence type="ECO:0000313" key="2">
    <source>
        <dbReference type="EMBL" id="MDT0570322.1"/>
    </source>
</evidence>
<dbReference type="RefSeq" id="WP_311591123.1">
    <property type="nucleotide sequence ID" value="NZ_JAVRFJ010000020.1"/>
</dbReference>
<reference evidence="2" key="1">
    <citation type="submission" date="2024-05" db="EMBL/GenBank/DDBJ databases">
        <title>30 novel species of actinomycetes from the DSMZ collection.</title>
        <authorList>
            <person name="Nouioui I."/>
        </authorList>
    </citation>
    <scope>NUCLEOTIDE SEQUENCE</scope>
    <source>
        <strain evidence="2">DSM 3412</strain>
    </source>
</reference>
<protein>
    <submittedName>
        <fullName evidence="2">Uncharacterized protein</fullName>
    </submittedName>
</protein>
<dbReference type="Proteomes" id="UP001180737">
    <property type="component" value="Unassembled WGS sequence"/>
</dbReference>
<proteinExistence type="predicted"/>
<dbReference type="EMBL" id="JAVRFJ010000020">
    <property type="protein sequence ID" value="MDT0570322.1"/>
    <property type="molecule type" value="Genomic_DNA"/>
</dbReference>
<sequence>MHTGNVDGRRSDQQAHHQGEEEEYQAQFPVVAVVAWDYLASVVP</sequence>
<keyword evidence="3" id="KW-1185">Reference proteome</keyword>
<accession>A0ABU2Z161</accession>
<evidence type="ECO:0000313" key="3">
    <source>
        <dbReference type="Proteomes" id="UP001180737"/>
    </source>
</evidence>
<evidence type="ECO:0000256" key="1">
    <source>
        <dbReference type="SAM" id="MobiDB-lite"/>
    </source>
</evidence>
<feature type="compositionally biased region" description="Basic and acidic residues" evidence="1">
    <location>
        <begin position="7"/>
        <end position="19"/>
    </location>
</feature>
<feature type="region of interest" description="Disordered" evidence="1">
    <location>
        <begin position="1"/>
        <end position="23"/>
    </location>
</feature>
<comment type="caution">
    <text evidence="2">The sequence shown here is derived from an EMBL/GenBank/DDBJ whole genome shotgun (WGS) entry which is preliminary data.</text>
</comment>
<gene>
    <name evidence="2" type="ORF">RM704_23105</name>
</gene>
<name>A0ABU2Z161_9ACTN</name>